<dbReference type="EMBL" id="AHNZ02000034">
    <property type="protein sequence ID" value="EMO07415.1"/>
    <property type="molecule type" value="Genomic_DNA"/>
</dbReference>
<comment type="caution">
    <text evidence="1">The sequence shown here is derived from an EMBL/GenBank/DDBJ whole genome shotgun (WGS) entry which is preliminary data.</text>
</comment>
<dbReference type="PROSITE" id="PS52034">
    <property type="entry name" value="PEPTIDASE_M32"/>
    <property type="match status" value="1"/>
</dbReference>
<dbReference type="GO" id="GO:0006508">
    <property type="term" value="P:proteolysis"/>
    <property type="evidence" value="ECO:0007669"/>
    <property type="project" value="InterPro"/>
</dbReference>
<dbReference type="GO" id="GO:0004181">
    <property type="term" value="F:metallocarboxypeptidase activity"/>
    <property type="evidence" value="ECO:0007669"/>
    <property type="project" value="InterPro"/>
</dbReference>
<dbReference type="InterPro" id="IPR001333">
    <property type="entry name" value="Peptidase_M32_Taq"/>
</dbReference>
<sequence length="182" mass="21504">RFDSKRIKIFTEYRTAYQEIYTFRNILSVLQWDSEITLPEEGRAERGLQIGLLSGLIHSKYTGENFYKLAAKAREENEQKILPGQEQRKIEFERLFQDLNRSRLLSQELVEEFSITTSKAHSIWAKARKENRFEDFAPILSKIVELSKKQAECYGYQTESYDALLENYEPGERAANLRKIYF</sequence>
<evidence type="ECO:0000313" key="2">
    <source>
        <dbReference type="Proteomes" id="UP000012092"/>
    </source>
</evidence>
<feature type="non-terminal residue" evidence="1">
    <location>
        <position position="1"/>
    </location>
</feature>
<dbReference type="PANTHER" id="PTHR34217">
    <property type="entry name" value="METAL-DEPENDENT CARBOXYPEPTIDASE"/>
    <property type="match status" value="1"/>
</dbReference>
<accession>M6RIL2</accession>
<keyword evidence="1" id="KW-0121">Carboxypeptidase</keyword>
<gene>
    <name evidence="1" type="ORF">LEP1GSC116_0731</name>
</gene>
<evidence type="ECO:0000313" key="1">
    <source>
        <dbReference type="EMBL" id="EMO07415.1"/>
    </source>
</evidence>
<dbReference type="SUPFAM" id="SSF55486">
    <property type="entry name" value="Metalloproteases ('zincins'), catalytic domain"/>
    <property type="match status" value="1"/>
</dbReference>
<protein>
    <submittedName>
        <fullName evidence="1">Carboxypeptidase Taq M32 metallopeptidase domain protein</fullName>
    </submittedName>
</protein>
<dbReference type="Gene3D" id="1.10.1370.30">
    <property type="match status" value="1"/>
</dbReference>
<dbReference type="PANTHER" id="PTHR34217:SF1">
    <property type="entry name" value="CARBOXYPEPTIDASE 1"/>
    <property type="match status" value="1"/>
</dbReference>
<keyword evidence="1" id="KW-0378">Hydrolase</keyword>
<dbReference type="Proteomes" id="UP000012092">
    <property type="component" value="Unassembled WGS sequence"/>
</dbReference>
<keyword evidence="1" id="KW-0645">Protease</keyword>
<dbReference type="Pfam" id="PF02074">
    <property type="entry name" value="Peptidase_M32"/>
    <property type="match status" value="1"/>
</dbReference>
<proteinExistence type="predicted"/>
<reference evidence="1 2" key="1">
    <citation type="submission" date="2013-01" db="EMBL/GenBank/DDBJ databases">
        <authorList>
            <person name="Harkins D.M."/>
            <person name="Durkin A.S."/>
            <person name="Brinkac L.M."/>
            <person name="Haft D.H."/>
            <person name="Selengut J.D."/>
            <person name="Sanka R."/>
            <person name="DePew J."/>
            <person name="Purushe J."/>
            <person name="Picardeau M."/>
            <person name="Werts C."/>
            <person name="Goarant C."/>
            <person name="Vinetz J.M."/>
            <person name="Sutton G.G."/>
            <person name="Nierman W.C."/>
            <person name="Fouts D.E."/>
        </authorList>
    </citation>
    <scope>NUCLEOTIDE SEQUENCE [LARGE SCALE GENOMIC DNA]</scope>
    <source>
        <strain evidence="1 2">Verdun HP</strain>
    </source>
</reference>
<dbReference type="AlphaFoldDB" id="M6RIL2"/>
<name>M6RIL2_LEPIR</name>
<organism evidence="1 2">
    <name type="scientific">Leptospira interrogans serovar Icterohaemorrhagiae str. Verdun HP</name>
    <dbReference type="NCBI Taxonomy" id="1049910"/>
    <lineage>
        <taxon>Bacteria</taxon>
        <taxon>Pseudomonadati</taxon>
        <taxon>Spirochaetota</taxon>
        <taxon>Spirochaetia</taxon>
        <taxon>Leptospirales</taxon>
        <taxon>Leptospiraceae</taxon>
        <taxon>Leptospira</taxon>
    </lineage>
</organism>